<dbReference type="InterPro" id="IPR056884">
    <property type="entry name" value="NPHP3-like_N"/>
</dbReference>
<feature type="region of interest" description="Disordered" evidence="2">
    <location>
        <begin position="1"/>
        <end position="30"/>
    </location>
</feature>
<dbReference type="Gene3D" id="3.40.50.300">
    <property type="entry name" value="P-loop containing nucleotide triphosphate hydrolases"/>
    <property type="match status" value="1"/>
</dbReference>
<feature type="compositionally biased region" description="Polar residues" evidence="2">
    <location>
        <begin position="1"/>
        <end position="11"/>
    </location>
</feature>
<protein>
    <recommendedName>
        <fullName evidence="3">NACHT domain-containing protein</fullName>
    </recommendedName>
</protein>
<comment type="caution">
    <text evidence="4">The sequence shown here is derived from an EMBL/GenBank/DDBJ whole genome shotgun (WGS) entry which is preliminary data.</text>
</comment>
<dbReference type="Pfam" id="PF24883">
    <property type="entry name" value="NPHP3_N"/>
    <property type="match status" value="1"/>
</dbReference>
<dbReference type="EMBL" id="JAFJYH010000050">
    <property type="protein sequence ID" value="KAG4422348.1"/>
    <property type="molecule type" value="Genomic_DNA"/>
</dbReference>
<evidence type="ECO:0000256" key="2">
    <source>
        <dbReference type="SAM" id="MobiDB-lite"/>
    </source>
</evidence>
<dbReference type="InterPro" id="IPR011990">
    <property type="entry name" value="TPR-like_helical_dom_sf"/>
</dbReference>
<dbReference type="InterPro" id="IPR019734">
    <property type="entry name" value="TPR_rpt"/>
</dbReference>
<sequence>MSTSQSTKRSPSPSPEEVLQSPKRKRLPKAGEWIKENEAWNDWVRDKTVPSVLWIHGPPGCGKSHLTKYIVSELEDPDASRDVISFFCEPSSTPQSFANFLLGHLHHELQPSTSGSIAQPLLRDPFVAWDQIVKSVQGNGRSLILVLDGLDEMSEKGQEFDLPAKLKALVVDNPTKVKLLLSSRPHSRLIRCFEDCKNIPITAALVGEELERFIESEIKRYPTLAPYLDDLVDPIKARSEGIFLWAKLCIEHLDAKAGDGVRPELAGLPGLLDDIYAQILERSTRQLDASELYLRNTILRWLVTQIRPLDQMELASVILIETNMFLGSQLGSRIQEVCASLINGDIRNGLRPMHYSVREFFQSQNSILQALPDFTPEEAHTALAKTCLSYLSHPAFGDFNEHTKDKSIAELGDGFYPFLEYSSLYWVYHISNSEYSPDLGDLIKKFFTTQNAFAWCDTFLPAYLERSVIQPPPRPARTAHFMHLFTLKAQLVNYFTGSERTDFDTQVSGFLRESYLSALEEARSHSPAGASQFFGRLMDLAELYGWLPDKTLDPFPLLREASEMASVPADRAEILQAVADYYKREGKYETAQSHLEDLITLAKEHFIATDKRYVFAYDSLGWVCMRQSKLDDAAGYLNLALEIAISNYGSTSPYTLRSKVTLAEVLSKIGRADEAEVLCKDLKAQVDEHREFGVQLPKDSISQLNTLAAVYMQQNKFDDAIDTYNTVVEDRTKVFGGGHRMTLWATMQLGIAKQAGGRVSDAAALFEILLPKQIKELGEDHPDVKESRTRLETLKVGSGGQ</sequence>
<dbReference type="Proteomes" id="UP000664132">
    <property type="component" value="Unassembled WGS sequence"/>
</dbReference>
<name>A0A8H8BST8_9HELO</name>
<dbReference type="InterPro" id="IPR007111">
    <property type="entry name" value="NACHT_NTPase"/>
</dbReference>
<dbReference type="PROSITE" id="PS50837">
    <property type="entry name" value="NACHT"/>
    <property type="match status" value="1"/>
</dbReference>
<dbReference type="AlphaFoldDB" id="A0A8H8BST8"/>
<feature type="region of interest" description="Disordered" evidence="2">
    <location>
        <begin position="780"/>
        <end position="801"/>
    </location>
</feature>
<feature type="compositionally biased region" description="Basic and acidic residues" evidence="2">
    <location>
        <begin position="780"/>
        <end position="793"/>
    </location>
</feature>
<dbReference type="PANTHER" id="PTHR10039">
    <property type="entry name" value="AMELOGENIN"/>
    <property type="match status" value="1"/>
</dbReference>
<accession>A0A8H8BST8</accession>
<feature type="domain" description="NACHT" evidence="3">
    <location>
        <begin position="51"/>
        <end position="189"/>
    </location>
</feature>
<dbReference type="SUPFAM" id="SSF48452">
    <property type="entry name" value="TPR-like"/>
    <property type="match status" value="2"/>
</dbReference>
<proteinExistence type="predicted"/>
<gene>
    <name evidence="4" type="ORF">IFR04_004500</name>
</gene>
<keyword evidence="1" id="KW-0677">Repeat</keyword>
<evidence type="ECO:0000313" key="5">
    <source>
        <dbReference type="Proteomes" id="UP000664132"/>
    </source>
</evidence>
<dbReference type="SMART" id="SM00028">
    <property type="entry name" value="TPR"/>
    <property type="match status" value="3"/>
</dbReference>
<organism evidence="4 5">
    <name type="scientific">Cadophora malorum</name>
    <dbReference type="NCBI Taxonomy" id="108018"/>
    <lineage>
        <taxon>Eukaryota</taxon>
        <taxon>Fungi</taxon>
        <taxon>Dikarya</taxon>
        <taxon>Ascomycota</taxon>
        <taxon>Pezizomycotina</taxon>
        <taxon>Leotiomycetes</taxon>
        <taxon>Helotiales</taxon>
        <taxon>Ploettnerulaceae</taxon>
        <taxon>Cadophora</taxon>
    </lineage>
</organism>
<evidence type="ECO:0000313" key="4">
    <source>
        <dbReference type="EMBL" id="KAG4422348.1"/>
    </source>
</evidence>
<dbReference type="OrthoDB" id="21416at2759"/>
<dbReference type="SUPFAM" id="SSF52540">
    <property type="entry name" value="P-loop containing nucleoside triphosphate hydrolases"/>
    <property type="match status" value="1"/>
</dbReference>
<dbReference type="Gene3D" id="1.25.40.10">
    <property type="entry name" value="Tetratricopeptide repeat domain"/>
    <property type="match status" value="2"/>
</dbReference>
<evidence type="ECO:0000259" key="3">
    <source>
        <dbReference type="PROSITE" id="PS50837"/>
    </source>
</evidence>
<dbReference type="PANTHER" id="PTHR10039:SF17">
    <property type="entry name" value="FUNGAL STAND N-TERMINAL GOODBYE DOMAIN-CONTAINING PROTEIN-RELATED"/>
    <property type="match status" value="1"/>
</dbReference>
<dbReference type="InterPro" id="IPR027417">
    <property type="entry name" value="P-loop_NTPase"/>
</dbReference>
<evidence type="ECO:0000256" key="1">
    <source>
        <dbReference type="ARBA" id="ARBA00022737"/>
    </source>
</evidence>
<dbReference type="Pfam" id="PF13424">
    <property type="entry name" value="TPR_12"/>
    <property type="match status" value="1"/>
</dbReference>
<keyword evidence="5" id="KW-1185">Reference proteome</keyword>
<reference evidence="4" key="1">
    <citation type="submission" date="2021-02" db="EMBL/GenBank/DDBJ databases">
        <title>Genome sequence Cadophora malorum strain M34.</title>
        <authorList>
            <person name="Stefanovic E."/>
            <person name="Vu D."/>
            <person name="Scully C."/>
            <person name="Dijksterhuis J."/>
            <person name="Roader J."/>
            <person name="Houbraken J."/>
        </authorList>
    </citation>
    <scope>NUCLEOTIDE SEQUENCE</scope>
    <source>
        <strain evidence="4">M34</strain>
    </source>
</reference>